<keyword evidence="2" id="KW-1185">Reference proteome</keyword>
<dbReference type="EMBL" id="JBHMEP010000004">
    <property type="protein sequence ID" value="MFB9136102.1"/>
    <property type="molecule type" value="Genomic_DNA"/>
</dbReference>
<name>A0ABV5HPC3_9VIBR</name>
<gene>
    <name evidence="1" type="ORF">ACFFUV_14110</name>
</gene>
<reference evidence="1 2" key="1">
    <citation type="submission" date="2024-09" db="EMBL/GenBank/DDBJ databases">
        <authorList>
            <person name="Sun Q."/>
            <person name="Mori K."/>
        </authorList>
    </citation>
    <scope>NUCLEOTIDE SEQUENCE [LARGE SCALE GENOMIC DNA]</scope>
    <source>
        <strain evidence="1 2">CECT 8064</strain>
    </source>
</reference>
<evidence type="ECO:0000313" key="1">
    <source>
        <dbReference type="EMBL" id="MFB9136102.1"/>
    </source>
</evidence>
<proteinExistence type="predicted"/>
<evidence type="ECO:0008006" key="3">
    <source>
        <dbReference type="Google" id="ProtNLM"/>
    </source>
</evidence>
<dbReference type="RefSeq" id="WP_390193993.1">
    <property type="nucleotide sequence ID" value="NZ_JBHMEP010000004.1"/>
</dbReference>
<organism evidence="1 2">
    <name type="scientific">Vibrio olivae</name>
    <dbReference type="NCBI Taxonomy" id="1243002"/>
    <lineage>
        <taxon>Bacteria</taxon>
        <taxon>Pseudomonadati</taxon>
        <taxon>Pseudomonadota</taxon>
        <taxon>Gammaproteobacteria</taxon>
        <taxon>Vibrionales</taxon>
        <taxon>Vibrionaceae</taxon>
        <taxon>Vibrio</taxon>
    </lineage>
</organism>
<evidence type="ECO:0000313" key="2">
    <source>
        <dbReference type="Proteomes" id="UP001589645"/>
    </source>
</evidence>
<dbReference type="Proteomes" id="UP001589645">
    <property type="component" value="Unassembled WGS sequence"/>
</dbReference>
<protein>
    <recommendedName>
        <fullName evidence="3">Lipoprotein</fullName>
    </recommendedName>
</protein>
<sequence length="117" mass="13306">MLKTSIALIAGALILSGCSSSVSWSELEKHQSDANYCSSAFVESQQIESCEIEQIAYQRAKDQCQYDSNPEYCEIMARHGWRNFKEIILSVEPTKEHARIYPVICGFKEHDLRPCSQ</sequence>
<accession>A0ABV5HPC3</accession>
<dbReference type="PROSITE" id="PS51257">
    <property type="entry name" value="PROKAR_LIPOPROTEIN"/>
    <property type="match status" value="1"/>
</dbReference>
<comment type="caution">
    <text evidence="1">The sequence shown here is derived from an EMBL/GenBank/DDBJ whole genome shotgun (WGS) entry which is preliminary data.</text>
</comment>